<organism evidence="2 3">
    <name type="scientific">Tatumella morbirosei</name>
    <dbReference type="NCBI Taxonomy" id="642227"/>
    <lineage>
        <taxon>Bacteria</taxon>
        <taxon>Pseudomonadati</taxon>
        <taxon>Pseudomonadota</taxon>
        <taxon>Gammaproteobacteria</taxon>
        <taxon>Enterobacterales</taxon>
        <taxon>Erwiniaceae</taxon>
        <taxon>Tatumella</taxon>
    </lineage>
</organism>
<evidence type="ECO:0000313" key="3">
    <source>
        <dbReference type="Proteomes" id="UP000029577"/>
    </source>
</evidence>
<keyword evidence="1" id="KW-0732">Signal</keyword>
<gene>
    <name evidence="2" type="ORF">HA49_14150</name>
</gene>
<sequence>MIFKPAIYLLSAALLSPAVMAETRKINSEFQPAINGQATAWLLDWPVPANGKFTLRYLNNQPYIQATFKNPHATDLLASDNMTGNYQIFYPDGKLKKQGEWNQEGDSVGMEIRWRESGKPEEVRRYPEPGASVLEKTWYQNGQLSYEGLDFDGNKYQQSKYYYPDGQLKRRVYEKSLSQGVTQFEDSYDQQGKLTARVESYGEDPQLTLTYGPDGQLQERDTLEIAAHRNIKESFDPHGQLTDLQQYRTGGDYAKDGRQIQTYDGQTTYSSWNNGRQQGEEKVVRDGKVIRYQIYRDGKENGPGFSIDDDKHQAVFVSYQAGEISDKIYSVGLDYLSFDSQGMPKVTLPFHADKRELPPAGSVWEYSSNGKQSSVLTLISSDKQTATWRVGDSGFKEHLNSYSQILPEQPATDRQLLNFPLTLGKTWHTQYQFPVHVDRGDGQSWQYIYHASADSRITGVAKITVAAGSFDTVIITRHIRWSKTDPQFSGPQAQEIHCQSKQCSVSGFTFETLWYAPSVGRAVMKAVAINGMSDVWANDDQSILQNPNALISELTWFGKQAAPGEPATGSKYAHQLPASAFIQGFPLMMNNTAEFAMIHHPVIE</sequence>
<comment type="caution">
    <text evidence="2">The sequence shown here is derived from an EMBL/GenBank/DDBJ whole genome shotgun (WGS) entry which is preliminary data.</text>
</comment>
<keyword evidence="3" id="KW-1185">Reference proteome</keyword>
<dbReference type="Gene3D" id="2.40.360.20">
    <property type="match status" value="1"/>
</dbReference>
<dbReference type="Gene3D" id="3.90.930.1">
    <property type="match status" value="1"/>
</dbReference>
<protein>
    <submittedName>
        <fullName evidence="2">Uncharacterized protein</fullName>
    </submittedName>
</protein>
<evidence type="ECO:0000313" key="2">
    <source>
        <dbReference type="EMBL" id="KGD71949.1"/>
    </source>
</evidence>
<dbReference type="STRING" id="642227.HA49_14150"/>
<dbReference type="RefSeq" id="WP_038021086.1">
    <property type="nucleotide sequence ID" value="NZ_JPKR02000003.1"/>
</dbReference>
<dbReference type="Pfam" id="PF07661">
    <property type="entry name" value="MORN_2"/>
    <property type="match status" value="2"/>
</dbReference>
<evidence type="ECO:0000256" key="1">
    <source>
        <dbReference type="SAM" id="SignalP"/>
    </source>
</evidence>
<reference evidence="2" key="1">
    <citation type="submission" date="2014-12" db="EMBL/GenBank/DDBJ databases">
        <title>The draft genome of the Tatumella morbirosei type strain, LMG23360T isolated from pineapple rot.</title>
        <authorList>
            <person name="Smits T.H."/>
            <person name="Palmer M."/>
            <person name="Venter S.N."/>
            <person name="Duffy B."/>
            <person name="Steenkamp E.T."/>
            <person name="Chan W.Y."/>
            <person name="Coutinho T.A."/>
            <person name="Coetzee M.P."/>
            <person name="De Maayer P."/>
        </authorList>
    </citation>
    <scope>NUCLEOTIDE SEQUENCE [LARGE SCALE GENOMIC DNA]</scope>
    <source>
        <strain evidence="2">LMG 23360</strain>
    </source>
</reference>
<dbReference type="SUPFAM" id="SSF82185">
    <property type="entry name" value="Histone H3 K4-specific methyltransferase SET7/9 N-terminal domain"/>
    <property type="match status" value="1"/>
</dbReference>
<feature type="chain" id="PRO_5001911447" evidence="1">
    <location>
        <begin position="22"/>
        <end position="604"/>
    </location>
</feature>
<dbReference type="InterPro" id="IPR011652">
    <property type="entry name" value="MORN_2"/>
</dbReference>
<dbReference type="AlphaFoldDB" id="A0A095T5Z5"/>
<dbReference type="eggNOG" id="ENOG502ZATQ">
    <property type="taxonomic scope" value="Bacteria"/>
</dbReference>
<accession>A0A095T5Z5</accession>
<dbReference type="OrthoDB" id="6043530at2"/>
<dbReference type="EMBL" id="JPKR02000003">
    <property type="protein sequence ID" value="KGD71949.1"/>
    <property type="molecule type" value="Genomic_DNA"/>
</dbReference>
<feature type="signal peptide" evidence="1">
    <location>
        <begin position="1"/>
        <end position="21"/>
    </location>
</feature>
<dbReference type="Proteomes" id="UP000029577">
    <property type="component" value="Unassembled WGS sequence"/>
</dbReference>
<proteinExistence type="predicted"/>
<name>A0A095T5Z5_9GAMM</name>